<evidence type="ECO:0000313" key="3">
    <source>
        <dbReference type="EMBL" id="KAJ5153140.1"/>
    </source>
</evidence>
<dbReference type="InterPro" id="IPR016040">
    <property type="entry name" value="NAD(P)-bd_dom"/>
</dbReference>
<dbReference type="Pfam" id="PF13460">
    <property type="entry name" value="NAD_binding_10"/>
    <property type="match status" value="1"/>
</dbReference>
<evidence type="ECO:0000313" key="4">
    <source>
        <dbReference type="Proteomes" id="UP001149163"/>
    </source>
</evidence>
<dbReference type="GO" id="GO:0004074">
    <property type="term" value="F:biliverdin reductase [NAD(P)H] activity"/>
    <property type="evidence" value="ECO:0007669"/>
    <property type="project" value="TreeGrafter"/>
</dbReference>
<dbReference type="PANTHER" id="PTHR43355">
    <property type="entry name" value="FLAVIN REDUCTASE (NADPH)"/>
    <property type="match status" value="1"/>
</dbReference>
<dbReference type="GO" id="GO:0042602">
    <property type="term" value="F:riboflavin reductase (NADPH) activity"/>
    <property type="evidence" value="ECO:0007669"/>
    <property type="project" value="TreeGrafter"/>
</dbReference>
<evidence type="ECO:0000259" key="2">
    <source>
        <dbReference type="Pfam" id="PF13460"/>
    </source>
</evidence>
<accession>A0A9W9LGH2</accession>
<feature type="domain" description="NAD(P)-binding" evidence="2">
    <location>
        <begin position="12"/>
        <end position="225"/>
    </location>
</feature>
<gene>
    <name evidence="3" type="ORF">N7482_009618</name>
</gene>
<dbReference type="OrthoDB" id="63935at2759"/>
<reference evidence="3" key="1">
    <citation type="submission" date="2022-11" db="EMBL/GenBank/DDBJ databases">
        <authorList>
            <person name="Petersen C."/>
        </authorList>
    </citation>
    <scope>NUCLEOTIDE SEQUENCE</scope>
    <source>
        <strain evidence="3">IBT 26290</strain>
    </source>
</reference>
<dbReference type="PANTHER" id="PTHR43355:SF2">
    <property type="entry name" value="FLAVIN REDUCTASE (NADPH)"/>
    <property type="match status" value="1"/>
</dbReference>
<dbReference type="EMBL" id="JAPQKN010000007">
    <property type="protein sequence ID" value="KAJ5153140.1"/>
    <property type="molecule type" value="Genomic_DNA"/>
</dbReference>
<comment type="similarity">
    <text evidence="1">Belongs to the avfA family.</text>
</comment>
<dbReference type="Gene3D" id="3.40.50.720">
    <property type="entry name" value="NAD(P)-binding Rossmann-like Domain"/>
    <property type="match status" value="1"/>
</dbReference>
<evidence type="ECO:0000256" key="1">
    <source>
        <dbReference type="ARBA" id="ARBA00038376"/>
    </source>
</evidence>
<dbReference type="Proteomes" id="UP001149163">
    <property type="component" value="Unassembled WGS sequence"/>
</dbReference>
<dbReference type="AlphaFoldDB" id="A0A9W9LGH2"/>
<sequence length="243" mass="26387">MASTTKTVAFFGASTGVGFSALKHSLAAGLQCTALCRTPSKLESIFPADSTPNLTIIKGDAHDITAVSQCIRAEDGKLVDMIITTIGSRPIWYKMSIEDPECCRKGAAILIEAIAQLRSQGVTGNPHIVSFSTTGLSRFGRDYPIALFPIYAWLLHAAHADKRIMEDRFVASGEGFTIIRGSLLNDGETTKTVRVGIEDPKTGRESTAIGYFISREDAGRWIAENLILQKTEGYKNKILMITT</sequence>
<dbReference type="InterPro" id="IPR036291">
    <property type="entry name" value="NAD(P)-bd_dom_sf"/>
</dbReference>
<keyword evidence="4" id="KW-1185">Reference proteome</keyword>
<dbReference type="InterPro" id="IPR051606">
    <property type="entry name" value="Polyketide_Oxido-like"/>
</dbReference>
<comment type="caution">
    <text evidence="3">The sequence shown here is derived from an EMBL/GenBank/DDBJ whole genome shotgun (WGS) entry which is preliminary data.</text>
</comment>
<dbReference type="GeneID" id="81430918"/>
<dbReference type="RefSeq" id="XP_056539448.1">
    <property type="nucleotide sequence ID" value="XM_056691742.1"/>
</dbReference>
<name>A0A9W9LGH2_9EURO</name>
<protein>
    <recommendedName>
        <fullName evidence="2">NAD(P)-binding domain-containing protein</fullName>
    </recommendedName>
</protein>
<dbReference type="SUPFAM" id="SSF51735">
    <property type="entry name" value="NAD(P)-binding Rossmann-fold domains"/>
    <property type="match status" value="1"/>
</dbReference>
<organism evidence="3 4">
    <name type="scientific">Penicillium canariense</name>
    <dbReference type="NCBI Taxonomy" id="189055"/>
    <lineage>
        <taxon>Eukaryota</taxon>
        <taxon>Fungi</taxon>
        <taxon>Dikarya</taxon>
        <taxon>Ascomycota</taxon>
        <taxon>Pezizomycotina</taxon>
        <taxon>Eurotiomycetes</taxon>
        <taxon>Eurotiomycetidae</taxon>
        <taxon>Eurotiales</taxon>
        <taxon>Aspergillaceae</taxon>
        <taxon>Penicillium</taxon>
    </lineage>
</organism>
<proteinExistence type="inferred from homology"/>
<reference evidence="3" key="2">
    <citation type="journal article" date="2023" name="IMA Fungus">
        <title>Comparative genomic study of the Penicillium genus elucidates a diverse pangenome and 15 lateral gene transfer events.</title>
        <authorList>
            <person name="Petersen C."/>
            <person name="Sorensen T."/>
            <person name="Nielsen M.R."/>
            <person name="Sondergaard T.E."/>
            <person name="Sorensen J.L."/>
            <person name="Fitzpatrick D.A."/>
            <person name="Frisvad J.C."/>
            <person name="Nielsen K.L."/>
        </authorList>
    </citation>
    <scope>NUCLEOTIDE SEQUENCE</scope>
    <source>
        <strain evidence="3">IBT 26290</strain>
    </source>
</reference>